<dbReference type="EMBL" id="CP019646">
    <property type="protein sequence ID" value="AQQ71042.1"/>
    <property type="molecule type" value="Genomic_DNA"/>
</dbReference>
<evidence type="ECO:0000256" key="1">
    <source>
        <dbReference type="SAM" id="SignalP"/>
    </source>
</evidence>
<dbReference type="OrthoDB" id="9793251at2"/>
<evidence type="ECO:0000313" key="2">
    <source>
        <dbReference type="EMBL" id="AQQ71042.1"/>
    </source>
</evidence>
<dbReference type="KEGG" id="pbas:SMSP2_01406"/>
<keyword evidence="1" id="KW-0732">Signal</keyword>
<proteinExistence type="predicted"/>
<dbReference type="STRING" id="1851148.SMSP2_01406"/>
<name>A0A1Q2MFL6_9BACT</name>
<protein>
    <submittedName>
        <fullName evidence="2">Uncharacterized protein</fullName>
    </submittedName>
</protein>
<keyword evidence="3" id="KW-1185">Reference proteome</keyword>
<accession>A0A1Q2MFL6</accession>
<sequence length="324" mass="36111" precursor="true">MLKKVLLPTLVILSLTFTVAAQDIINATIVNDQFTDRERHTQDIPYSMHWFSRMAADSIFVNTEVPNYRLETLEAGVHQFWAHFTGQNYAIPNSIAVDPITLEVGETLKAIIRFQFLEPSDASFDRALMFGLFNSNETRDTGDGSGTGGERVDDTGYFVITNPGRTTDGYASIRKVTEGTSTDHFISYQLLDTFRSYNCQDLVTDMDIAVTRLDETTLSLSARVGPGYIITDVIDTPSDPDYFTFDTVSVFVDGLGFPDDDVAVSVDNVWVTYELYPDTCEQLMLFGGGYTADINEDCHVDIADFAMLADTWLSCNDPEDVNCN</sequence>
<evidence type="ECO:0000313" key="3">
    <source>
        <dbReference type="Proteomes" id="UP000188181"/>
    </source>
</evidence>
<reference evidence="3" key="1">
    <citation type="submission" date="2017-02" db="EMBL/GenBank/DDBJ databases">
        <title>Comparative genomics and description of representatives of a novel lineage of planctomycetes thriving in anoxic sediments.</title>
        <authorList>
            <person name="Spring S."/>
            <person name="Bunk B."/>
            <person name="Sproer C."/>
        </authorList>
    </citation>
    <scope>NUCLEOTIDE SEQUENCE [LARGE SCALE GENOMIC DNA]</scope>
    <source>
        <strain evidence="3">SM-Chi-D1</strain>
    </source>
</reference>
<dbReference type="RefSeq" id="WP_146683259.1">
    <property type="nucleotide sequence ID" value="NZ_CP019646.1"/>
</dbReference>
<gene>
    <name evidence="2" type="ORF">SMSP2_01406</name>
</gene>
<dbReference type="AlphaFoldDB" id="A0A1Q2MFL6"/>
<dbReference type="Proteomes" id="UP000188181">
    <property type="component" value="Chromosome"/>
</dbReference>
<feature type="chain" id="PRO_5012772166" evidence="1">
    <location>
        <begin position="22"/>
        <end position="324"/>
    </location>
</feature>
<organism evidence="2 3">
    <name type="scientific">Limihaloglobus sulfuriphilus</name>
    <dbReference type="NCBI Taxonomy" id="1851148"/>
    <lineage>
        <taxon>Bacteria</taxon>
        <taxon>Pseudomonadati</taxon>
        <taxon>Planctomycetota</taxon>
        <taxon>Phycisphaerae</taxon>
        <taxon>Sedimentisphaerales</taxon>
        <taxon>Sedimentisphaeraceae</taxon>
        <taxon>Limihaloglobus</taxon>
    </lineage>
</organism>
<feature type="signal peptide" evidence="1">
    <location>
        <begin position="1"/>
        <end position="21"/>
    </location>
</feature>